<proteinExistence type="predicted"/>
<reference evidence="2 3" key="2">
    <citation type="submission" date="2015-05" db="EMBL/GenBank/DDBJ databases">
        <authorList>
            <person name="Morales-Cruz A."/>
            <person name="Amrine K.C."/>
            <person name="Cantu D."/>
        </authorList>
    </citation>
    <scope>NUCLEOTIDE SEQUENCE [LARGE SCALE GENOMIC DNA]</scope>
    <source>
        <strain evidence="2">DA912</strain>
    </source>
</reference>
<dbReference type="Proteomes" id="UP000034680">
    <property type="component" value="Unassembled WGS sequence"/>
</dbReference>
<evidence type="ECO:0000259" key="1">
    <source>
        <dbReference type="Pfam" id="PF20150"/>
    </source>
</evidence>
<comment type="caution">
    <text evidence="2">The sequence shown here is derived from an EMBL/GenBank/DDBJ whole genome shotgun (WGS) entry which is preliminary data.</text>
</comment>
<sequence length="412" mass="47225">MAENMCLTPLVTEEDFNYAMGFTNESPLEARLKAARENFDRQYRQLRQADGQYYADSGPDSDRVFHLFPKLPGELQLLVWKEAVSGLPVPKLQAFDFDLAYDPNAAPQGRVGNGLVACFKPTRTRQLACHRGLLMACVDSRNAFLDSGDYHMLPLTYLVDNSVENPTKNDKKEAEGFEDYVKKTNAWFDKRYGATESNKTKKVKNGISIVKKTTPKAKEVARKARKNASQTTKVFVHVVLPVSFEHTRVLIEKVAVPFAYKSVHPSPPSTERSFTQAAGLDWIHSIKKLSFSMDNRSWNNNILFCDWYATSPGHYRHHLLSLPFSLGSLQELSYVSAKAVDRQCCIGEAEVWNSVPSIAVRQFDREFKSSSHWTVRELYRLHLALMRQWQQFDRDFNLHWARALRQTCTCRR</sequence>
<gene>
    <name evidence="2" type="ORF">UCDDA912_g04341</name>
</gene>
<keyword evidence="3" id="KW-1185">Reference proteome</keyword>
<organism evidence="2 3">
    <name type="scientific">Diaporthe ampelina</name>
    <dbReference type="NCBI Taxonomy" id="1214573"/>
    <lineage>
        <taxon>Eukaryota</taxon>
        <taxon>Fungi</taxon>
        <taxon>Dikarya</taxon>
        <taxon>Ascomycota</taxon>
        <taxon>Pezizomycotina</taxon>
        <taxon>Sordariomycetes</taxon>
        <taxon>Sordariomycetidae</taxon>
        <taxon>Diaporthales</taxon>
        <taxon>Diaporthaceae</taxon>
        <taxon>Diaporthe</taxon>
    </lineage>
</organism>
<dbReference type="AlphaFoldDB" id="A0A0G2HL55"/>
<accession>A0A0G2HL55</accession>
<name>A0A0G2HL55_9PEZI</name>
<feature type="domain" description="2EXR" evidence="1">
    <location>
        <begin position="65"/>
        <end position="151"/>
    </location>
</feature>
<dbReference type="Pfam" id="PF20150">
    <property type="entry name" value="2EXR"/>
    <property type="match status" value="1"/>
</dbReference>
<evidence type="ECO:0000313" key="2">
    <source>
        <dbReference type="EMBL" id="KKY35733.1"/>
    </source>
</evidence>
<dbReference type="EMBL" id="LCUC01000147">
    <property type="protein sequence ID" value="KKY35733.1"/>
    <property type="molecule type" value="Genomic_DNA"/>
</dbReference>
<dbReference type="InterPro" id="IPR045518">
    <property type="entry name" value="2EXR"/>
</dbReference>
<protein>
    <recommendedName>
        <fullName evidence="1">2EXR domain-containing protein</fullName>
    </recommendedName>
</protein>
<evidence type="ECO:0000313" key="3">
    <source>
        <dbReference type="Proteomes" id="UP000034680"/>
    </source>
</evidence>
<reference evidence="2 3" key="1">
    <citation type="submission" date="2015-05" db="EMBL/GenBank/DDBJ databases">
        <title>Distinctive expansion of gene families associated with plant cell wall degradation and secondary metabolism in the genomes of grapevine trunk pathogens.</title>
        <authorList>
            <person name="Lawrence D.P."/>
            <person name="Travadon R."/>
            <person name="Rolshausen P.E."/>
            <person name="Baumgartner K."/>
        </authorList>
    </citation>
    <scope>NUCLEOTIDE SEQUENCE [LARGE SCALE GENOMIC DNA]</scope>
    <source>
        <strain evidence="2">DA912</strain>
    </source>
</reference>
<dbReference type="OrthoDB" id="3540486at2759"/>